<evidence type="ECO:0000313" key="1">
    <source>
        <dbReference type="EMBL" id="AFA39175.1"/>
    </source>
</evidence>
<dbReference type="eggNOG" id="arCOG04193">
    <property type="taxonomic scope" value="Archaea"/>
</dbReference>
<sequence>MSSEGKDIIYQAADTARLLVHLEMAYDVLDEMASNPQRYVDSLQKLSRLAAKVLNDIPKLREALEKESRDRAEAYTGAGVSYKELRDVLDYLERSLSNWALVEKRLITYLESLSKDDLAREVKKFAALAIAPDRYTLMLKRWLEL</sequence>
<dbReference type="EMBL" id="CP003316">
    <property type="protein sequence ID" value="AFA39175.1"/>
    <property type="molecule type" value="Genomic_DNA"/>
</dbReference>
<accession>H6QA53</accession>
<dbReference type="AlphaFoldDB" id="H6QA53"/>
<protein>
    <submittedName>
        <fullName evidence="1">Uncharacterized protein</fullName>
    </submittedName>
</protein>
<gene>
    <name evidence="1" type="ordered locus">Pogu_1148</name>
</gene>
<proteinExistence type="predicted"/>
<keyword evidence="2" id="KW-1185">Reference proteome</keyword>
<name>H6QA53_PYROT</name>
<organism evidence="1 2">
    <name type="scientific">Pyrobaculum oguniense (strain DSM 13380 / JCM 10595 / TE7)</name>
    <dbReference type="NCBI Taxonomy" id="698757"/>
    <lineage>
        <taxon>Archaea</taxon>
        <taxon>Thermoproteota</taxon>
        <taxon>Thermoprotei</taxon>
        <taxon>Thermoproteales</taxon>
        <taxon>Thermoproteaceae</taxon>
        <taxon>Pyrobaculum</taxon>
    </lineage>
</organism>
<dbReference type="HOGENOM" id="CLU_1901838_0_0_2"/>
<dbReference type="KEGG" id="pog:Pogu_1148"/>
<dbReference type="Proteomes" id="UP000009062">
    <property type="component" value="Chromosome"/>
</dbReference>
<reference evidence="1 2" key="1">
    <citation type="journal article" date="2012" name="Stand. Genomic Sci.">
        <title>Complete genome sequence of Pyrobaculum oguniense.</title>
        <authorList>
            <person name="Bernick D.L."/>
            <person name="Karplus K."/>
            <person name="Lui L.M."/>
            <person name="Coker J.K."/>
            <person name="Murphy J.N."/>
            <person name="Chan P.P."/>
            <person name="Cozen A.E."/>
            <person name="Lowe T.M."/>
        </authorList>
    </citation>
    <scope>NUCLEOTIDE SEQUENCE [LARGE SCALE GENOMIC DNA]</scope>
    <source>
        <strain evidence="1 2">TE7</strain>
    </source>
</reference>
<evidence type="ECO:0000313" key="2">
    <source>
        <dbReference type="Proteomes" id="UP000009062"/>
    </source>
</evidence>
<dbReference type="STRING" id="698757.Pogu_1148"/>